<feature type="domain" description="Metallo-beta-lactamase" evidence="5">
    <location>
        <begin position="13"/>
        <end position="195"/>
    </location>
</feature>
<dbReference type="Proteomes" id="UP001403385">
    <property type="component" value="Unassembled WGS sequence"/>
</dbReference>
<evidence type="ECO:0000259" key="5">
    <source>
        <dbReference type="SMART" id="SM00849"/>
    </source>
</evidence>
<evidence type="ECO:0000256" key="4">
    <source>
        <dbReference type="ARBA" id="ARBA00022833"/>
    </source>
</evidence>
<gene>
    <name evidence="6" type="ORF">AAG747_13810</name>
</gene>
<name>A0AAW9S7R2_9BACT</name>
<dbReference type="InterPro" id="IPR001279">
    <property type="entry name" value="Metallo-B-lactamas"/>
</dbReference>
<dbReference type="GO" id="GO:0016787">
    <property type="term" value="F:hydrolase activity"/>
    <property type="evidence" value="ECO:0007669"/>
    <property type="project" value="UniProtKB-KW"/>
</dbReference>
<dbReference type="Pfam" id="PF00753">
    <property type="entry name" value="Lactamase_B"/>
    <property type="match status" value="1"/>
</dbReference>
<comment type="caution">
    <text evidence="6">The sequence shown here is derived from an EMBL/GenBank/DDBJ whole genome shotgun (WGS) entry which is preliminary data.</text>
</comment>
<evidence type="ECO:0000256" key="3">
    <source>
        <dbReference type="ARBA" id="ARBA00022801"/>
    </source>
</evidence>
<reference evidence="6 7" key="1">
    <citation type="submission" date="2024-04" db="EMBL/GenBank/DDBJ databases">
        <title>Novel genus in family Flammeovirgaceae.</title>
        <authorList>
            <person name="Nguyen T.H."/>
            <person name="Vuong T.Q."/>
            <person name="Le H."/>
            <person name="Kim S.-G."/>
        </authorList>
    </citation>
    <scope>NUCLEOTIDE SEQUENCE [LARGE SCALE GENOMIC DNA]</scope>
    <source>
        <strain evidence="6 7">JCM 23209</strain>
    </source>
</reference>
<proteinExistence type="predicted"/>
<dbReference type="AlphaFoldDB" id="A0AAW9S7R2"/>
<dbReference type="GO" id="GO:0046872">
    <property type="term" value="F:metal ion binding"/>
    <property type="evidence" value="ECO:0007669"/>
    <property type="project" value="UniProtKB-KW"/>
</dbReference>
<organism evidence="6 7">
    <name type="scientific">Rapidithrix thailandica</name>
    <dbReference type="NCBI Taxonomy" id="413964"/>
    <lineage>
        <taxon>Bacteria</taxon>
        <taxon>Pseudomonadati</taxon>
        <taxon>Bacteroidota</taxon>
        <taxon>Cytophagia</taxon>
        <taxon>Cytophagales</taxon>
        <taxon>Flammeovirgaceae</taxon>
        <taxon>Rapidithrix</taxon>
    </lineage>
</organism>
<dbReference type="SUPFAM" id="SSF56281">
    <property type="entry name" value="Metallo-hydrolase/oxidoreductase"/>
    <property type="match status" value="1"/>
</dbReference>
<dbReference type="RefSeq" id="WP_346821767.1">
    <property type="nucleotide sequence ID" value="NZ_JBDKWZ010000007.1"/>
</dbReference>
<dbReference type="InterPro" id="IPR036866">
    <property type="entry name" value="RibonucZ/Hydroxyglut_hydro"/>
</dbReference>
<evidence type="ECO:0000313" key="7">
    <source>
        <dbReference type="Proteomes" id="UP001403385"/>
    </source>
</evidence>
<protein>
    <submittedName>
        <fullName evidence="6">MBL fold metallo-hydrolase</fullName>
    </submittedName>
</protein>
<dbReference type="PANTHER" id="PTHR46233:SF3">
    <property type="entry name" value="HYDROXYACYLGLUTATHIONE HYDROLASE GLOC"/>
    <property type="match status" value="1"/>
</dbReference>
<dbReference type="Gene3D" id="3.60.15.10">
    <property type="entry name" value="Ribonuclease Z/Hydroxyacylglutathione hydrolase-like"/>
    <property type="match status" value="1"/>
</dbReference>
<accession>A0AAW9S7R2</accession>
<dbReference type="CDD" id="cd06262">
    <property type="entry name" value="metallo-hydrolase-like_MBL-fold"/>
    <property type="match status" value="1"/>
</dbReference>
<evidence type="ECO:0000313" key="6">
    <source>
        <dbReference type="EMBL" id="MEN7548994.1"/>
    </source>
</evidence>
<dbReference type="PANTHER" id="PTHR46233">
    <property type="entry name" value="HYDROXYACYLGLUTATHIONE HYDROLASE GLOC"/>
    <property type="match status" value="1"/>
</dbReference>
<dbReference type="EMBL" id="JBDKWZ010000007">
    <property type="protein sequence ID" value="MEN7548994.1"/>
    <property type="molecule type" value="Genomic_DNA"/>
</dbReference>
<sequence>MVQVKYFTFNAFAENTYLLYDETKECVLIDPGCYEKAEKAELEEFIRSNELKVVRLFNTHCHIDHVLGNKFVTDTFEVGLEVPEYEVAGFNSVPVYAPVYGFTQYAPAEIARTIQKDEVIRFGNSELKVLFVPGHSEGHVAFYCESQGFCINGDVLFQGSIGRTDLPGGDFTTLIQSIKNVMFELPEETVVYCGHGPSTTIGFEKQHNPFLNAE</sequence>
<comment type="cofactor">
    <cofactor evidence="1">
        <name>Zn(2+)</name>
        <dbReference type="ChEBI" id="CHEBI:29105"/>
    </cofactor>
</comment>
<dbReference type="SMART" id="SM00849">
    <property type="entry name" value="Lactamase_B"/>
    <property type="match status" value="1"/>
</dbReference>
<keyword evidence="4" id="KW-0862">Zinc</keyword>
<dbReference type="InterPro" id="IPR051453">
    <property type="entry name" value="MBL_Glyoxalase_II"/>
</dbReference>
<evidence type="ECO:0000256" key="2">
    <source>
        <dbReference type="ARBA" id="ARBA00022723"/>
    </source>
</evidence>
<keyword evidence="3" id="KW-0378">Hydrolase</keyword>
<keyword evidence="7" id="KW-1185">Reference proteome</keyword>
<evidence type="ECO:0000256" key="1">
    <source>
        <dbReference type="ARBA" id="ARBA00001947"/>
    </source>
</evidence>
<keyword evidence="2" id="KW-0479">Metal-binding</keyword>